<evidence type="ECO:0000256" key="1">
    <source>
        <dbReference type="ARBA" id="ARBA00001968"/>
    </source>
</evidence>
<gene>
    <name evidence="3" type="ORF">PACLA_8A082066</name>
</gene>
<dbReference type="PANTHER" id="PTHR34615">
    <property type="entry name" value="PX DOMAIN-CONTAINING PROTEIN"/>
    <property type="match status" value="1"/>
</dbReference>
<organism evidence="3 4">
    <name type="scientific">Paramuricea clavata</name>
    <name type="common">Red gorgonian</name>
    <name type="synonym">Violescent sea-whip</name>
    <dbReference type="NCBI Taxonomy" id="317549"/>
    <lineage>
        <taxon>Eukaryota</taxon>
        <taxon>Metazoa</taxon>
        <taxon>Cnidaria</taxon>
        <taxon>Anthozoa</taxon>
        <taxon>Octocorallia</taxon>
        <taxon>Malacalcyonacea</taxon>
        <taxon>Plexauridae</taxon>
        <taxon>Paramuricea</taxon>
    </lineage>
</organism>
<protein>
    <submittedName>
        <fullName evidence="3">Uncharacterized protein</fullName>
    </submittedName>
</protein>
<evidence type="ECO:0000256" key="2">
    <source>
        <dbReference type="ARBA" id="ARBA00022723"/>
    </source>
</evidence>
<dbReference type="Proteomes" id="UP001152795">
    <property type="component" value="Unassembled WGS sequence"/>
</dbReference>
<dbReference type="InterPro" id="IPR027806">
    <property type="entry name" value="HARBI1_dom"/>
</dbReference>
<keyword evidence="4" id="KW-1185">Reference proteome</keyword>
<comment type="caution">
    <text evidence="3">The sequence shown here is derived from an EMBL/GenBank/DDBJ whole genome shotgun (WGS) entry which is preliminary data.</text>
</comment>
<accession>A0A6S7H2S4</accession>
<dbReference type="GO" id="GO:0046872">
    <property type="term" value="F:metal ion binding"/>
    <property type="evidence" value="ECO:0007669"/>
    <property type="project" value="UniProtKB-KW"/>
</dbReference>
<dbReference type="AlphaFoldDB" id="A0A6S7H2S4"/>
<reference evidence="3" key="1">
    <citation type="submission" date="2020-04" db="EMBL/GenBank/DDBJ databases">
        <authorList>
            <person name="Alioto T."/>
            <person name="Alioto T."/>
            <person name="Gomez Garrido J."/>
        </authorList>
    </citation>
    <scope>NUCLEOTIDE SEQUENCE</scope>
    <source>
        <strain evidence="3">A484AB</strain>
    </source>
</reference>
<keyword evidence="2" id="KW-0479">Metal-binding</keyword>
<evidence type="ECO:0000313" key="4">
    <source>
        <dbReference type="Proteomes" id="UP001152795"/>
    </source>
</evidence>
<comment type="cofactor">
    <cofactor evidence="1">
        <name>a divalent metal cation</name>
        <dbReference type="ChEBI" id="CHEBI:60240"/>
    </cofactor>
</comment>
<dbReference type="Pfam" id="PF13359">
    <property type="entry name" value="DDE_Tnp_4"/>
    <property type="match status" value="1"/>
</dbReference>
<dbReference type="EMBL" id="CACRXK020001833">
    <property type="protein sequence ID" value="CAB3991357.1"/>
    <property type="molecule type" value="Genomic_DNA"/>
</dbReference>
<name>A0A6S7H2S4_PARCT</name>
<evidence type="ECO:0000313" key="3">
    <source>
        <dbReference type="EMBL" id="CAB3991357.1"/>
    </source>
</evidence>
<sequence>MDEIFDTLLLSYDDSLISDEELLLLQDYLCISPNRHSNFPYRDYNPFDWENLDELTCKVECRFDKQDIPRLQEALQFPEMISIPHATDCPGLEALCILLKRFAYPVRYCDMVPMFGRSVPELCKITQYAINHIYNNHGFRLQSWNQPFLSPENLESYANAIHVKGSPLLTCFGFIDGTVRPICRPSVNQRIVYNGHKRLHAIKFQSICIPNGLIANLSGPWEGRMHDARILGESGLMQDLRQHAFAPDGTPLCLYGDPAYPLRVHLQQPFRNNAALTEDMRQYNKAMSSVRVSVEWLFGEITKYFKFVDFKQQLKIRLSPIGKIYIVSAILQNSLACLYGNIVSEYFEINPPTLENYFWRADA</sequence>
<dbReference type="PANTHER" id="PTHR34615:SF1">
    <property type="entry name" value="PX DOMAIN-CONTAINING PROTEIN"/>
    <property type="match status" value="1"/>
</dbReference>
<dbReference type="OrthoDB" id="5972212at2759"/>
<proteinExistence type="predicted"/>